<keyword evidence="2" id="KW-1185">Reference proteome</keyword>
<dbReference type="EMBL" id="OP778609">
    <property type="protein sequence ID" value="WBF77646.1"/>
    <property type="molecule type" value="Genomic_DNA"/>
</dbReference>
<proteinExistence type="predicted"/>
<dbReference type="Proteomes" id="UP001223579">
    <property type="component" value="Segment"/>
</dbReference>
<evidence type="ECO:0000313" key="2">
    <source>
        <dbReference type="Proteomes" id="UP001223579"/>
    </source>
</evidence>
<organism evidence="1 2">
    <name type="scientific">Escherichia phage A73</name>
    <dbReference type="NCBI Taxonomy" id="3003819"/>
    <lineage>
        <taxon>Viruses</taxon>
        <taxon>Duplodnaviria</taxon>
        <taxon>Heunggongvirae</taxon>
        <taxon>Uroviricota</taxon>
        <taxon>Caudoviricetes</taxon>
        <taxon>Vequintavirinae</taxon>
        <taxon>Septuagintavirus</taxon>
        <taxon>Septuagintavirus A73</taxon>
    </lineage>
</organism>
<name>A0AAE9VY29_9CAUD</name>
<protein>
    <submittedName>
        <fullName evidence="1">Uncharacterized protein</fullName>
    </submittedName>
</protein>
<accession>A0AAE9VY29</accession>
<gene>
    <name evidence="1" type="ORF">A73_44</name>
</gene>
<reference evidence="1 2" key="1">
    <citation type="submission" date="2022-11" db="EMBL/GenBank/DDBJ databases">
        <authorList>
            <person name="Cortes-Martin A."/>
            <person name="Buttimer C.T.H."/>
            <person name="Hill C."/>
        </authorList>
    </citation>
    <scope>NUCLEOTIDE SEQUENCE [LARGE SCALE GENOMIC DNA]</scope>
</reference>
<evidence type="ECO:0000313" key="1">
    <source>
        <dbReference type="EMBL" id="WBF77646.1"/>
    </source>
</evidence>
<sequence length="206" mass="24098">MAIYAKLKESKKSYFISMDPSNRRMIENHGDRFIVRPSENNDSYLRPVGPRIEGQFLTSRDIEEYFTFFPQWSAESAEYIVNLAIPRGEVAIDDQYLLGDKWGDYKIKTSHPNMWRLYNSDNPDDYVMLKQSNLEKYFTLQEDSLKKALAKFDNYTPAPVEKEQEVVDTDVFEVNIKRTVRVKDAEVTEDNLDQFIAQLTKLVKGE</sequence>